<evidence type="ECO:0000313" key="17">
    <source>
        <dbReference type="EMBL" id="OZI40970.1"/>
    </source>
</evidence>
<dbReference type="PANTHER" id="PTHR48083">
    <property type="entry name" value="MEDIUM-CHAIN SPECIFIC ACYL-COA DEHYDROGENASE, MITOCHONDRIAL-RELATED"/>
    <property type="match status" value="1"/>
</dbReference>
<dbReference type="AlphaFoldDB" id="A0A261SVS2"/>
<feature type="domain" description="Acyl-CoA dehydrogenase C-terminal bacterial-type" evidence="16">
    <location>
        <begin position="457"/>
        <end position="729"/>
    </location>
</feature>
<dbReference type="InterPro" id="IPR009075">
    <property type="entry name" value="AcylCo_DH/oxidase_C"/>
</dbReference>
<dbReference type="GO" id="GO:0033539">
    <property type="term" value="P:fatty acid beta-oxidation using acyl-CoA dehydrogenase"/>
    <property type="evidence" value="ECO:0007669"/>
    <property type="project" value="InterPro"/>
</dbReference>
<dbReference type="RefSeq" id="WP_094825083.1">
    <property type="nucleotide sequence ID" value="NZ_NEVL01000001.1"/>
</dbReference>
<sequence>MDFNDWRRRRISEPAFRWARAALPGLSDTEREAIEAGDVWWDGDLFTGNPDWNRLLAVPPARLTAEEQAFIDGPVAELCGMLDEWDITWKRRDLPPEVWAFLKAHRFFGMIIPVEHGGLGFSPYAHSEVVRRVSAYSITAGVTVMVPNSLGPGELLLQFGTDAQRDYWLPRLADGREIPCFGLTGPEAGSDAASMTDTGVVCRQVVEGEERLGIRLNWHKRYITLGPVATVLGLAFKLQDPDGLLGGAADIGISVALVPTDAPGVEIGRRHLPSMQVFQNGPNRGRDVFVPIEALIGGPARAGQGWQMLMSALAAGRGISLPSLSAAGTVMSAHATGMYARVRRQFNIPVGQFEGVQEKLARLAGHAYLVEAARRLTCAALNQGHKPAVVSAIMKYHATERLRESVNDAMDVHAGKAVIDGPHNYLGSLYRALPIAITVEGANILTRCLIVFGQGAIRAHPYLMKEVLALGDADEREGQRVFDQVFWQHMRHTAGTALRAWGRSWTGGLVAPVPAGAGPVARHYRQLGRYCAGFALLADAAMGLMGGALKRREMISARLGDVLSELYLLSAVLKRWDDEGRNHADLPLVAWCMEAGRLRIEQALDQVLSNLPNRPVAVLLRVAILPVRSARGPSDALTRECAKFLLEPSRTRDRLTADLVRGGASDALGQLESAFADVCAVQSLLDRLKREGVRDWRDAHRGGALTDEQAAALAAAEAAIARVVAVDDFAPDELTPPGAGFSRPDSDPGPETGFR</sequence>
<dbReference type="EC" id="1.3.8.8" evidence="5"/>
<keyword evidence="7" id="KW-0285">Flavoprotein</keyword>
<evidence type="ECO:0000256" key="7">
    <source>
        <dbReference type="ARBA" id="ARBA00022630"/>
    </source>
</evidence>
<accession>A0A261SVS2</accession>
<dbReference type="Gene3D" id="1.10.540.10">
    <property type="entry name" value="Acyl-CoA dehydrogenase/oxidase, N-terminal domain"/>
    <property type="match status" value="1"/>
</dbReference>
<dbReference type="GO" id="GO:0050660">
    <property type="term" value="F:flavin adenine dinucleotide binding"/>
    <property type="evidence" value="ECO:0007669"/>
    <property type="project" value="InterPro"/>
</dbReference>
<evidence type="ECO:0000256" key="9">
    <source>
        <dbReference type="ARBA" id="ARBA00023002"/>
    </source>
</evidence>
<dbReference type="EMBL" id="NEVL01000001">
    <property type="protein sequence ID" value="OZI40970.1"/>
    <property type="molecule type" value="Genomic_DNA"/>
</dbReference>
<comment type="cofactor">
    <cofactor evidence="1">
        <name>FAD</name>
        <dbReference type="ChEBI" id="CHEBI:57692"/>
    </cofactor>
</comment>
<dbReference type="Pfam" id="PF02770">
    <property type="entry name" value="Acyl-CoA_dh_M"/>
    <property type="match status" value="1"/>
</dbReference>
<evidence type="ECO:0000256" key="1">
    <source>
        <dbReference type="ARBA" id="ARBA00001974"/>
    </source>
</evidence>
<evidence type="ECO:0000256" key="6">
    <source>
        <dbReference type="ARBA" id="ARBA00020144"/>
    </source>
</evidence>
<evidence type="ECO:0000313" key="18">
    <source>
        <dbReference type="Proteomes" id="UP000217005"/>
    </source>
</evidence>
<name>A0A261SVS2_9BORD</name>
<protein>
    <recommendedName>
        <fullName evidence="6">Acyl-coenzyme A dehydrogenase</fullName>
        <ecNumber evidence="4">1.3.8.7</ecNumber>
        <ecNumber evidence="5">1.3.8.8</ecNumber>
    </recommendedName>
</protein>
<dbReference type="InterPro" id="IPR009100">
    <property type="entry name" value="AcylCoA_DH/oxidase_NM_dom_sf"/>
</dbReference>
<dbReference type="GO" id="GO:0005737">
    <property type="term" value="C:cytoplasm"/>
    <property type="evidence" value="ECO:0007669"/>
    <property type="project" value="TreeGrafter"/>
</dbReference>
<dbReference type="OrthoDB" id="9802447at2"/>
<dbReference type="EC" id="1.3.8.7" evidence="4"/>
<dbReference type="InterPro" id="IPR046373">
    <property type="entry name" value="Acyl-CoA_Oxase/DH_mid-dom_sf"/>
</dbReference>
<evidence type="ECO:0000256" key="2">
    <source>
        <dbReference type="ARBA" id="ARBA00005005"/>
    </source>
</evidence>
<evidence type="ECO:0000256" key="5">
    <source>
        <dbReference type="ARBA" id="ARBA00012040"/>
    </source>
</evidence>
<dbReference type="NCBIfam" id="NF009586">
    <property type="entry name" value="PRK13026.1"/>
    <property type="match status" value="1"/>
</dbReference>
<comment type="similarity">
    <text evidence="3">Belongs to the acyl-CoA dehydrogenase family.</text>
</comment>
<comment type="catalytic activity">
    <reaction evidence="10">
        <text>a medium-chain 2,3-saturated fatty acyl-CoA + oxidized [electron-transfer flavoprotein] + H(+) = a medium-chain (2E)-enoyl-CoA + reduced [electron-transfer flavoprotein]</text>
        <dbReference type="Rhea" id="RHEA:14477"/>
        <dbReference type="Rhea" id="RHEA-COMP:10685"/>
        <dbReference type="Rhea" id="RHEA-COMP:10686"/>
        <dbReference type="ChEBI" id="CHEBI:15378"/>
        <dbReference type="ChEBI" id="CHEBI:57692"/>
        <dbReference type="ChEBI" id="CHEBI:58307"/>
        <dbReference type="ChEBI" id="CHEBI:83723"/>
        <dbReference type="ChEBI" id="CHEBI:83726"/>
        <dbReference type="EC" id="1.3.8.7"/>
    </reaction>
</comment>
<evidence type="ECO:0000256" key="10">
    <source>
        <dbReference type="ARBA" id="ARBA00047882"/>
    </source>
</evidence>
<dbReference type="Pfam" id="PF09317">
    <property type="entry name" value="ACDH_C"/>
    <property type="match status" value="1"/>
</dbReference>
<dbReference type="Gene3D" id="1.20.140.10">
    <property type="entry name" value="Butyryl-CoA Dehydrogenase, subunit A, domain 3"/>
    <property type="match status" value="1"/>
</dbReference>
<reference evidence="17 18" key="1">
    <citation type="submission" date="2017-05" db="EMBL/GenBank/DDBJ databases">
        <title>Complete and WGS of Bordetella genogroups.</title>
        <authorList>
            <person name="Spilker T."/>
            <person name="LiPuma J."/>
        </authorList>
    </citation>
    <scope>NUCLEOTIDE SEQUENCE [LARGE SCALE GENOMIC DNA]</scope>
    <source>
        <strain evidence="17 18">AU17610</strain>
    </source>
</reference>
<evidence type="ECO:0000256" key="3">
    <source>
        <dbReference type="ARBA" id="ARBA00009347"/>
    </source>
</evidence>
<keyword evidence="8" id="KW-0274">FAD</keyword>
<keyword evidence="9" id="KW-0560">Oxidoreductase</keyword>
<feature type="domain" description="Acyl-CoA dehydrogenase/oxidase N-terminal" evidence="15">
    <location>
        <begin position="82"/>
        <end position="175"/>
    </location>
</feature>
<dbReference type="InterPro" id="IPR015396">
    <property type="entry name" value="FadE_C"/>
</dbReference>
<dbReference type="InterPro" id="IPR013786">
    <property type="entry name" value="AcylCoA_DH/ox_N"/>
</dbReference>
<dbReference type="SUPFAM" id="SSF47203">
    <property type="entry name" value="Acyl-CoA dehydrogenase C-terminal domain-like"/>
    <property type="match status" value="1"/>
</dbReference>
<evidence type="ECO:0000259" key="14">
    <source>
        <dbReference type="Pfam" id="PF02770"/>
    </source>
</evidence>
<evidence type="ECO:0000256" key="11">
    <source>
        <dbReference type="ARBA" id="ARBA00049247"/>
    </source>
</evidence>
<comment type="catalytic activity">
    <reaction evidence="11">
        <text>a long-chain 2,3-saturated fatty acyl-CoA + oxidized [electron-transfer flavoprotein] + H(+) = a long-chain (2E)-enoyl-CoA + reduced [electron-transfer flavoprotein]</text>
        <dbReference type="Rhea" id="RHEA:17721"/>
        <dbReference type="Rhea" id="RHEA-COMP:10685"/>
        <dbReference type="Rhea" id="RHEA-COMP:10686"/>
        <dbReference type="ChEBI" id="CHEBI:15378"/>
        <dbReference type="ChEBI" id="CHEBI:57692"/>
        <dbReference type="ChEBI" id="CHEBI:58307"/>
        <dbReference type="ChEBI" id="CHEBI:83721"/>
        <dbReference type="ChEBI" id="CHEBI:83727"/>
        <dbReference type="EC" id="1.3.8.8"/>
    </reaction>
</comment>
<dbReference type="InterPro" id="IPR036250">
    <property type="entry name" value="AcylCo_DH-like_C"/>
</dbReference>
<dbReference type="Gene3D" id="2.40.110.10">
    <property type="entry name" value="Butyryl-CoA Dehydrogenase, subunit A, domain 2"/>
    <property type="match status" value="1"/>
</dbReference>
<dbReference type="GO" id="GO:0004466">
    <property type="term" value="F:long-chain fatty acyl-CoA dehydrogenase activity"/>
    <property type="evidence" value="ECO:0007669"/>
    <property type="project" value="UniProtKB-EC"/>
</dbReference>
<dbReference type="Pfam" id="PF00441">
    <property type="entry name" value="Acyl-CoA_dh_1"/>
    <property type="match status" value="1"/>
</dbReference>
<dbReference type="SUPFAM" id="SSF56645">
    <property type="entry name" value="Acyl-CoA dehydrogenase NM domain-like"/>
    <property type="match status" value="1"/>
</dbReference>
<dbReference type="FunFam" id="1.10.540.10:FF:000004">
    <property type="entry name" value="Acyl-CoA dehydrogenase"/>
    <property type="match status" value="1"/>
</dbReference>
<dbReference type="PANTHER" id="PTHR48083:SF33">
    <property type="entry name" value="ACYL-COENZYME A DEHYDROGENASE"/>
    <property type="match status" value="1"/>
</dbReference>
<organism evidence="17 18">
    <name type="scientific">Bordetella genomosp. 1</name>
    <dbReference type="NCBI Taxonomy" id="1395607"/>
    <lineage>
        <taxon>Bacteria</taxon>
        <taxon>Pseudomonadati</taxon>
        <taxon>Pseudomonadota</taxon>
        <taxon>Betaproteobacteria</taxon>
        <taxon>Burkholderiales</taxon>
        <taxon>Alcaligenaceae</taxon>
        <taxon>Bordetella</taxon>
    </lineage>
</organism>
<dbReference type="InterPro" id="IPR006091">
    <property type="entry name" value="Acyl-CoA_Oxase/DH_mid-dom"/>
</dbReference>
<evidence type="ECO:0000256" key="12">
    <source>
        <dbReference type="SAM" id="MobiDB-lite"/>
    </source>
</evidence>
<feature type="domain" description="Acyl-CoA dehydrogenase/oxidase C-terminal" evidence="13">
    <location>
        <begin position="303"/>
        <end position="443"/>
    </location>
</feature>
<dbReference type="Proteomes" id="UP000217005">
    <property type="component" value="Unassembled WGS sequence"/>
</dbReference>
<comment type="caution">
    <text evidence="17">The sequence shown here is derived from an EMBL/GenBank/DDBJ whole genome shotgun (WGS) entry which is preliminary data.</text>
</comment>
<evidence type="ECO:0000259" key="15">
    <source>
        <dbReference type="Pfam" id="PF02771"/>
    </source>
</evidence>
<evidence type="ECO:0000259" key="13">
    <source>
        <dbReference type="Pfam" id="PF00441"/>
    </source>
</evidence>
<dbReference type="UniPathway" id="UPA00659"/>
<comment type="pathway">
    <text evidence="2">Lipid metabolism; fatty acid beta-oxidation.</text>
</comment>
<dbReference type="GO" id="GO:0070991">
    <property type="term" value="F:medium-chain fatty acyl-CoA dehydrogenase activity"/>
    <property type="evidence" value="ECO:0007669"/>
    <property type="project" value="UniProtKB-EC"/>
</dbReference>
<feature type="domain" description="Acyl-CoA oxidase/dehydrogenase middle" evidence="14">
    <location>
        <begin position="180"/>
        <end position="271"/>
    </location>
</feature>
<dbReference type="NCBIfam" id="NF007000">
    <property type="entry name" value="PRK09463.1"/>
    <property type="match status" value="1"/>
</dbReference>
<dbReference type="Pfam" id="PF02771">
    <property type="entry name" value="Acyl-CoA_dh_N"/>
    <property type="match status" value="1"/>
</dbReference>
<dbReference type="InterPro" id="IPR037069">
    <property type="entry name" value="AcylCoA_DH/ox_N_sf"/>
</dbReference>
<evidence type="ECO:0000259" key="16">
    <source>
        <dbReference type="Pfam" id="PF09317"/>
    </source>
</evidence>
<dbReference type="InterPro" id="IPR050741">
    <property type="entry name" value="Acyl-CoA_dehydrogenase"/>
</dbReference>
<evidence type="ECO:0000256" key="8">
    <source>
        <dbReference type="ARBA" id="ARBA00022827"/>
    </source>
</evidence>
<evidence type="ECO:0000256" key="4">
    <source>
        <dbReference type="ARBA" id="ARBA00012033"/>
    </source>
</evidence>
<feature type="region of interest" description="Disordered" evidence="12">
    <location>
        <begin position="731"/>
        <end position="755"/>
    </location>
</feature>
<gene>
    <name evidence="17" type="primary">fadE</name>
    <name evidence="17" type="ORF">CEG14_04280</name>
</gene>
<dbReference type="FunFam" id="1.20.140.10:FF:000009">
    <property type="entry name" value="Acyl-CoA dehydrogenase"/>
    <property type="match status" value="1"/>
</dbReference>
<proteinExistence type="inferred from homology"/>